<comment type="caution">
    <text evidence="1">The sequence shown here is derived from an EMBL/GenBank/DDBJ whole genome shotgun (WGS) entry which is preliminary data.</text>
</comment>
<evidence type="ECO:0000313" key="2">
    <source>
        <dbReference type="Proteomes" id="UP000821865"/>
    </source>
</evidence>
<organism evidence="1 2">
    <name type="scientific">Dermacentor silvarum</name>
    <name type="common">Tick</name>
    <dbReference type="NCBI Taxonomy" id="543639"/>
    <lineage>
        <taxon>Eukaryota</taxon>
        <taxon>Metazoa</taxon>
        <taxon>Ecdysozoa</taxon>
        <taxon>Arthropoda</taxon>
        <taxon>Chelicerata</taxon>
        <taxon>Arachnida</taxon>
        <taxon>Acari</taxon>
        <taxon>Parasitiformes</taxon>
        <taxon>Ixodida</taxon>
        <taxon>Ixodoidea</taxon>
        <taxon>Ixodidae</taxon>
        <taxon>Rhipicephalinae</taxon>
        <taxon>Dermacentor</taxon>
    </lineage>
</organism>
<accession>A0ACB8CVN1</accession>
<dbReference type="Proteomes" id="UP000821865">
    <property type="component" value="Chromosome 4"/>
</dbReference>
<dbReference type="EMBL" id="CM023473">
    <property type="protein sequence ID" value="KAH7953201.1"/>
    <property type="molecule type" value="Genomic_DNA"/>
</dbReference>
<name>A0ACB8CVN1_DERSI</name>
<evidence type="ECO:0000313" key="1">
    <source>
        <dbReference type="EMBL" id="KAH7953201.1"/>
    </source>
</evidence>
<keyword evidence="2" id="KW-1185">Reference proteome</keyword>
<proteinExistence type="predicted"/>
<protein>
    <submittedName>
        <fullName evidence="1">Uncharacterized protein</fullName>
    </submittedName>
</protein>
<gene>
    <name evidence="1" type="ORF">HPB49_005865</name>
</gene>
<sequence length="345" mass="38541">MGRKLMYGSAVWLSKWSQDADLSRRHFYLIGYGLFLVSYVVFNFVFWIIFVVGTLRAAIWFHQQLLHSIMRSPLAFFDTTPMGRIINRFCDSSGGGSTVWQCRFAGGQLPKYTRLNDIQSLEEFQDWLEMFWLVTDLANEEKLTPIESAALEGSTKLWWHFATTFSSWEDFTAGFIVEFSCIDTKRRLKQKCSTQKKILKNLFTRLRPIMTGSAAKFQDCKSFVVCCGKCTRNSKTLQKANSLPISCNWPCFEAVAVQAAAASDRPSGEGPRLPVSCKRDWPARNTAQSVDGCGCRAVSVAAAGILRAFSSHSDTAILPLRPAAWAGHSYYKATSHGVVTGVATA</sequence>
<reference evidence="1" key="1">
    <citation type="submission" date="2020-05" db="EMBL/GenBank/DDBJ databases">
        <title>Large-scale comparative analyses of tick genomes elucidate their genetic diversity and vector capacities.</title>
        <authorList>
            <person name="Jia N."/>
            <person name="Wang J."/>
            <person name="Shi W."/>
            <person name="Du L."/>
            <person name="Sun Y."/>
            <person name="Zhan W."/>
            <person name="Jiang J."/>
            <person name="Wang Q."/>
            <person name="Zhang B."/>
            <person name="Ji P."/>
            <person name="Sakyi L.B."/>
            <person name="Cui X."/>
            <person name="Yuan T."/>
            <person name="Jiang B."/>
            <person name="Yang W."/>
            <person name="Lam T.T.-Y."/>
            <person name="Chang Q."/>
            <person name="Ding S."/>
            <person name="Wang X."/>
            <person name="Zhu J."/>
            <person name="Ruan X."/>
            <person name="Zhao L."/>
            <person name="Wei J."/>
            <person name="Que T."/>
            <person name="Du C."/>
            <person name="Cheng J."/>
            <person name="Dai P."/>
            <person name="Han X."/>
            <person name="Huang E."/>
            <person name="Gao Y."/>
            <person name="Liu J."/>
            <person name="Shao H."/>
            <person name="Ye R."/>
            <person name="Li L."/>
            <person name="Wei W."/>
            <person name="Wang X."/>
            <person name="Wang C."/>
            <person name="Yang T."/>
            <person name="Huo Q."/>
            <person name="Li W."/>
            <person name="Guo W."/>
            <person name="Chen H."/>
            <person name="Zhou L."/>
            <person name="Ni X."/>
            <person name="Tian J."/>
            <person name="Zhou Y."/>
            <person name="Sheng Y."/>
            <person name="Liu T."/>
            <person name="Pan Y."/>
            <person name="Xia L."/>
            <person name="Li J."/>
            <person name="Zhao F."/>
            <person name="Cao W."/>
        </authorList>
    </citation>
    <scope>NUCLEOTIDE SEQUENCE</scope>
    <source>
        <strain evidence="1">Dsil-2018</strain>
    </source>
</reference>